<dbReference type="CDD" id="cd13121">
    <property type="entry name" value="BF2867_like_C"/>
    <property type="match status" value="1"/>
</dbReference>
<dbReference type="InterPro" id="IPR025049">
    <property type="entry name" value="Mfa-like_1"/>
</dbReference>
<dbReference type="CDD" id="cd13120">
    <property type="entry name" value="BF2867_like_N"/>
    <property type="match status" value="1"/>
</dbReference>
<evidence type="ECO:0000313" key="3">
    <source>
        <dbReference type="EMBL" id="KAB4486972.1"/>
    </source>
</evidence>
<dbReference type="Proteomes" id="UP000460317">
    <property type="component" value="Unassembled WGS sequence"/>
</dbReference>
<gene>
    <name evidence="3" type="ORF">GAN91_02895</name>
    <name evidence="2" type="ORF">GAN93_03545</name>
</gene>
<proteinExistence type="predicted"/>
<dbReference type="InterPro" id="IPR042278">
    <property type="entry name" value="Mfa-like_1_N"/>
</dbReference>
<name>A0A6I0SUB8_BACT4</name>
<evidence type="ECO:0000313" key="4">
    <source>
        <dbReference type="Proteomes" id="UP000436858"/>
    </source>
</evidence>
<feature type="chain" id="PRO_5044633161" evidence="1">
    <location>
        <begin position="24"/>
        <end position="859"/>
    </location>
</feature>
<evidence type="ECO:0000313" key="5">
    <source>
        <dbReference type="Proteomes" id="UP000460317"/>
    </source>
</evidence>
<protein>
    <submittedName>
        <fullName evidence="3">Fimbrillin family protein</fullName>
    </submittedName>
</protein>
<dbReference type="PROSITE" id="PS51257">
    <property type="entry name" value="PROKAR_LIPOPROTEIN"/>
    <property type="match status" value="1"/>
</dbReference>
<evidence type="ECO:0000313" key="2">
    <source>
        <dbReference type="EMBL" id="KAB4454749.1"/>
    </source>
</evidence>
<comment type="caution">
    <text evidence="3">The sequence shown here is derived from an EMBL/GenBank/DDBJ whole genome shotgun (WGS) entry which is preliminary data.</text>
</comment>
<reference evidence="4 5" key="1">
    <citation type="journal article" date="2019" name="Nat. Med.">
        <title>A library of human gut bacterial isolates paired with longitudinal multiomics data enables mechanistic microbiome research.</title>
        <authorList>
            <person name="Poyet M."/>
            <person name="Groussin M."/>
            <person name="Gibbons S.M."/>
            <person name="Avila-Pacheco J."/>
            <person name="Jiang X."/>
            <person name="Kearney S.M."/>
            <person name="Perrotta A.R."/>
            <person name="Berdy B."/>
            <person name="Zhao S."/>
            <person name="Lieberman T.D."/>
            <person name="Swanson P.K."/>
            <person name="Smith M."/>
            <person name="Roesemann S."/>
            <person name="Alexander J.E."/>
            <person name="Rich S.A."/>
            <person name="Livny J."/>
            <person name="Vlamakis H."/>
            <person name="Clish C."/>
            <person name="Bullock K."/>
            <person name="Deik A."/>
            <person name="Scott J."/>
            <person name="Pierce K.A."/>
            <person name="Xavier R.J."/>
            <person name="Alm E.J."/>
        </authorList>
    </citation>
    <scope>NUCLEOTIDE SEQUENCE [LARGE SCALE GENOMIC DNA]</scope>
    <source>
        <strain evidence="3 4">BIOML-A162</strain>
        <strain evidence="2 5">BIOML-A165</strain>
    </source>
</reference>
<accession>A0A6I0SUB8</accession>
<organism evidence="3 4">
    <name type="scientific">Bacteroides thetaiotaomicron</name>
    <dbReference type="NCBI Taxonomy" id="818"/>
    <lineage>
        <taxon>Bacteria</taxon>
        <taxon>Pseudomonadati</taxon>
        <taxon>Bacteroidota</taxon>
        <taxon>Bacteroidia</taxon>
        <taxon>Bacteroidales</taxon>
        <taxon>Bacteroidaceae</taxon>
        <taxon>Bacteroides</taxon>
    </lineage>
</organism>
<feature type="signal peptide" evidence="1">
    <location>
        <begin position="1"/>
        <end position="23"/>
    </location>
</feature>
<keyword evidence="1" id="KW-0732">Signal</keyword>
<dbReference type="Proteomes" id="UP000436858">
    <property type="component" value="Unassembled WGS sequence"/>
</dbReference>
<sequence>MKFMETFKLTFMCLAASFLTVSCTETTDLISYDYETNGIQFTTSSDIPQSRGLPISSANDMPNMGVFAYYTGNGNTNNWGAKGATATPNFMNNIQITSTGGVWSYDNPVYWPQAIDANVSFFAYSPHATATNGITMNVTIGIPSIDYTVPINCSDQPDLMVSALLQDRNKTNNGSSSVNFQMRHALTCIGFKASGNGEKIEKITVKGVKKSGRLSIATDGTPSWNLAGATNENFEAIVDDGVYLGSTAELVNTGGGYLMMVPQTLTSGATLSVELNSGRNFDFDLEGLTWGAGQFINYTLSITPEAALLLTPEKIVLPPMGGFSEFNVIVANGSSLDWTIAINNSDFLICDNLTDILNWANGTLPAANVRNLDGSTPGTTTQFTGTGTKKLYVWKPTANPSTSVEITGTINNVIAPAGAFIEVIQLPDYPMTTVRDTYMSGEYVGAFWKAGQTGERIIRIPVGTNTVRSGKWDASVYWLGPGWNAGDIVFSNDISDDTGITYHSSTETPANMLTYDATYAVSGYVSSASGTAVSGAGNYIYFRIGLTSTYAATGNNPARYALVLLRYGTPQKYHIIYIRQGEKPDYLMYPSDDSRGSAAVQFCAYNVTASDLTNNDELVEILPNRSNAVFTDYPTQAGALFQWSEVLTYGPLAYNPVNPITPVIWYDIPTGSFWSTLKATSESCPPGYRRPNDGSTITVALNASSTAIKNSEIRQSLYATPTVGDNFNDANLRWGFYADGYFDRRDHNNSFIASPGEGGSAIASNTAVSWTTKDVAYVGSLLFNPVSGSLRENASLFIPAAGNRHSEQGALVEGGEAGFLLSSSGPNGTDMWYLVGSSFGTGQLSSTRKHGMSLRCVPE</sequence>
<dbReference type="Pfam" id="PF13149">
    <property type="entry name" value="Mfa_like_1"/>
    <property type="match status" value="1"/>
</dbReference>
<evidence type="ECO:0000256" key="1">
    <source>
        <dbReference type="SAM" id="SignalP"/>
    </source>
</evidence>
<dbReference type="EMBL" id="WCRY01000002">
    <property type="protein sequence ID" value="KAB4486972.1"/>
    <property type="molecule type" value="Genomic_DNA"/>
</dbReference>
<dbReference type="Gene3D" id="2.60.40.2620">
    <property type="entry name" value="Fimbrillin-like"/>
    <property type="match status" value="1"/>
</dbReference>
<dbReference type="EMBL" id="WCSB01000002">
    <property type="protein sequence ID" value="KAB4454749.1"/>
    <property type="molecule type" value="Genomic_DNA"/>
</dbReference>
<dbReference type="AlphaFoldDB" id="A0A6I0SUB8"/>